<name>A0A540KUK8_MALBA</name>
<accession>A0A540KUK8</accession>
<gene>
    <name evidence="1" type="ORF">C1H46_036639</name>
</gene>
<proteinExistence type="predicted"/>
<comment type="caution">
    <text evidence="1">The sequence shown here is derived from an EMBL/GenBank/DDBJ whole genome shotgun (WGS) entry which is preliminary data.</text>
</comment>
<dbReference type="AlphaFoldDB" id="A0A540KUK8"/>
<dbReference type="EMBL" id="VIEB01000942">
    <property type="protein sequence ID" value="TQD77809.1"/>
    <property type="molecule type" value="Genomic_DNA"/>
</dbReference>
<dbReference type="Proteomes" id="UP000315295">
    <property type="component" value="Unassembled WGS sequence"/>
</dbReference>
<protein>
    <submittedName>
        <fullName evidence="1">Uncharacterized protein</fullName>
    </submittedName>
</protein>
<keyword evidence="2" id="KW-1185">Reference proteome</keyword>
<reference evidence="1 2" key="1">
    <citation type="journal article" date="2019" name="G3 (Bethesda)">
        <title>Sequencing of a Wild Apple (Malus baccata) Genome Unravels the Differences Between Cultivated and Wild Apple Species Regarding Disease Resistance and Cold Tolerance.</title>
        <authorList>
            <person name="Chen X."/>
        </authorList>
    </citation>
    <scope>NUCLEOTIDE SEQUENCE [LARGE SCALE GENOMIC DNA]</scope>
    <source>
        <strain evidence="2">cv. Shandingzi</strain>
        <tissue evidence="1">Leaves</tissue>
    </source>
</reference>
<organism evidence="1 2">
    <name type="scientific">Malus baccata</name>
    <name type="common">Siberian crab apple</name>
    <name type="synonym">Pyrus baccata</name>
    <dbReference type="NCBI Taxonomy" id="106549"/>
    <lineage>
        <taxon>Eukaryota</taxon>
        <taxon>Viridiplantae</taxon>
        <taxon>Streptophyta</taxon>
        <taxon>Embryophyta</taxon>
        <taxon>Tracheophyta</taxon>
        <taxon>Spermatophyta</taxon>
        <taxon>Magnoliopsida</taxon>
        <taxon>eudicotyledons</taxon>
        <taxon>Gunneridae</taxon>
        <taxon>Pentapetalae</taxon>
        <taxon>rosids</taxon>
        <taxon>fabids</taxon>
        <taxon>Rosales</taxon>
        <taxon>Rosaceae</taxon>
        <taxon>Amygdaloideae</taxon>
        <taxon>Maleae</taxon>
        <taxon>Malus</taxon>
    </lineage>
</organism>
<sequence length="96" mass="10792">MHKVPPLSTFQLLGSHFDTCKKGMIELALNGEIPMAARVEETLVAIAVDFRSEINPSTIKLLRSSLKSLRRGRCIATAADKGFEQEISVWYLRMRT</sequence>
<evidence type="ECO:0000313" key="1">
    <source>
        <dbReference type="EMBL" id="TQD77809.1"/>
    </source>
</evidence>
<evidence type="ECO:0000313" key="2">
    <source>
        <dbReference type="Proteomes" id="UP000315295"/>
    </source>
</evidence>